<keyword evidence="1" id="KW-0812">Transmembrane</keyword>
<evidence type="ECO:0000313" key="3">
    <source>
        <dbReference type="Proteomes" id="UP000035352"/>
    </source>
</evidence>
<sequence length="118" mass="13122">MPVSSIAILVFVAIYLAVALTWSVPSWLMVVYLAASFACFVTYALDKEAARAGRRRVPERTLHLMSLAGGWPGALLAQQWLRHKSSKPSFQVRFWATVAFNVLAFVLLNSPWVAALTR</sequence>
<dbReference type="Proteomes" id="UP000035352">
    <property type="component" value="Chromosome"/>
</dbReference>
<dbReference type="EMBL" id="CP011371">
    <property type="protein sequence ID" value="AKJ30833.1"/>
    <property type="molecule type" value="Genomic_DNA"/>
</dbReference>
<feature type="transmembrane region" description="Helical" evidence="1">
    <location>
        <begin position="92"/>
        <end position="114"/>
    </location>
</feature>
<protein>
    <submittedName>
        <fullName evidence="2">Integral membrane protein</fullName>
    </submittedName>
</protein>
<keyword evidence="3" id="KW-1185">Reference proteome</keyword>
<dbReference type="Pfam" id="PF06961">
    <property type="entry name" value="DUF1294"/>
    <property type="match status" value="1"/>
</dbReference>
<feature type="transmembrane region" description="Helical" evidence="1">
    <location>
        <begin position="29"/>
        <end position="46"/>
    </location>
</feature>
<gene>
    <name evidence="2" type="ORF">AAW51_4142</name>
</gene>
<accession>A0A0G3BS75</accession>
<dbReference type="InterPro" id="IPR010718">
    <property type="entry name" value="DUF1294"/>
</dbReference>
<keyword evidence="1" id="KW-1133">Transmembrane helix</keyword>
<evidence type="ECO:0000256" key="1">
    <source>
        <dbReference type="SAM" id="Phobius"/>
    </source>
</evidence>
<organism evidence="2 3">
    <name type="scientific">Caldimonas brevitalea</name>
    <dbReference type="NCBI Taxonomy" id="413882"/>
    <lineage>
        <taxon>Bacteria</taxon>
        <taxon>Pseudomonadati</taxon>
        <taxon>Pseudomonadota</taxon>
        <taxon>Betaproteobacteria</taxon>
        <taxon>Burkholderiales</taxon>
        <taxon>Sphaerotilaceae</taxon>
        <taxon>Caldimonas</taxon>
    </lineage>
</organism>
<name>A0A0G3BS75_9BURK</name>
<dbReference type="KEGG" id="pbh:AAW51_4142"/>
<dbReference type="RefSeq" id="WP_047196108.1">
    <property type="nucleotide sequence ID" value="NZ_CP011371.1"/>
</dbReference>
<dbReference type="STRING" id="413882.AAW51_4142"/>
<keyword evidence="1" id="KW-0472">Membrane</keyword>
<evidence type="ECO:0000313" key="2">
    <source>
        <dbReference type="EMBL" id="AKJ30833.1"/>
    </source>
</evidence>
<dbReference type="AlphaFoldDB" id="A0A0G3BS75"/>
<proteinExistence type="predicted"/>
<reference evidence="2 3" key="1">
    <citation type="submission" date="2015-05" db="EMBL/GenBank/DDBJ databases">
        <authorList>
            <person name="Tang B."/>
            <person name="Yu Y."/>
        </authorList>
    </citation>
    <scope>NUCLEOTIDE SEQUENCE [LARGE SCALE GENOMIC DNA]</scope>
    <source>
        <strain evidence="2 3">DSM 7029</strain>
    </source>
</reference>